<keyword evidence="2" id="KW-0175">Coiled coil</keyword>
<feature type="coiled-coil region" evidence="2">
    <location>
        <begin position="199"/>
        <end position="230"/>
    </location>
</feature>
<dbReference type="GO" id="GO:0015562">
    <property type="term" value="F:efflux transmembrane transporter activity"/>
    <property type="evidence" value="ECO:0007669"/>
    <property type="project" value="InterPro"/>
</dbReference>
<dbReference type="Proteomes" id="UP000240708">
    <property type="component" value="Unassembled WGS sequence"/>
</dbReference>
<proteinExistence type="inferred from homology"/>
<sequence length="438" mass="50676">MNKRIKYRALTILFFCLSGQIFAQEKLILSREQAEAVFLKENLLLIAERLEVPKAEAMVLQAKLWPNPTIELNETNLWVTRNQIEHAGAEGFLPPFTSGGRFGQNQQFGIQIEQLIQTAGKRKKLVALEQVSVDMSKQYLEDLLRNLKIEFRNQLTTLQYLQFSRSIYQNQFNSIRQLTQAYKRQVEQGNVPQGEYIRLKALELEIAKNINELNKDVDEAQKELKLLMRLPATTQLEITDEGYLKNTEQFKILALNDVIEQAKANRPDYKIAALEESYYNKLYALEKAQRTPDLNFIVNYDRGGNFIKDFVGFGVAMDLPFFNRNQGNIKSARIGIEQSKVLYEQMTLSVESEIVLSFQNLTNAITFLEEIEPDYETTLDRMLESYTKNFINRNISLLEYLDFLDAYLENKEIILEAGKDVNEKAEQLNFSIGTDLIK</sequence>
<accession>A0A2P8DRH0</accession>
<dbReference type="PANTHER" id="PTHR30203:SF23">
    <property type="entry name" value="OUTER MEMBRANE EFFLUX PROTEIN"/>
    <property type="match status" value="1"/>
</dbReference>
<name>A0A2P8DRH0_9BACT</name>
<evidence type="ECO:0000313" key="4">
    <source>
        <dbReference type="Proteomes" id="UP000240708"/>
    </source>
</evidence>
<organism evidence="3 4">
    <name type="scientific">Cecembia rubra</name>
    <dbReference type="NCBI Taxonomy" id="1485585"/>
    <lineage>
        <taxon>Bacteria</taxon>
        <taxon>Pseudomonadati</taxon>
        <taxon>Bacteroidota</taxon>
        <taxon>Cytophagia</taxon>
        <taxon>Cytophagales</taxon>
        <taxon>Cyclobacteriaceae</taxon>
        <taxon>Cecembia</taxon>
    </lineage>
</organism>
<reference evidence="3 4" key="1">
    <citation type="submission" date="2018-03" db="EMBL/GenBank/DDBJ databases">
        <title>Genomic Encyclopedia of Archaeal and Bacterial Type Strains, Phase II (KMG-II): from individual species to whole genera.</title>
        <authorList>
            <person name="Goeker M."/>
        </authorList>
    </citation>
    <scope>NUCLEOTIDE SEQUENCE [LARGE SCALE GENOMIC DNA]</scope>
    <source>
        <strain evidence="3 4">DSM 28057</strain>
    </source>
</reference>
<dbReference type="PANTHER" id="PTHR30203">
    <property type="entry name" value="OUTER MEMBRANE CATION EFFLUX PROTEIN"/>
    <property type="match status" value="1"/>
</dbReference>
<protein>
    <submittedName>
        <fullName evidence="3">Cobalt-zinc-cadmium efflux system outer membrane protein</fullName>
    </submittedName>
</protein>
<dbReference type="InterPro" id="IPR010131">
    <property type="entry name" value="MdtP/NodT-like"/>
</dbReference>
<dbReference type="EMBL" id="PYGF01000016">
    <property type="protein sequence ID" value="PSK99816.1"/>
    <property type="molecule type" value="Genomic_DNA"/>
</dbReference>
<dbReference type="OrthoDB" id="9791261at2"/>
<evidence type="ECO:0000256" key="1">
    <source>
        <dbReference type="ARBA" id="ARBA00007613"/>
    </source>
</evidence>
<evidence type="ECO:0000256" key="2">
    <source>
        <dbReference type="SAM" id="Coils"/>
    </source>
</evidence>
<comment type="caution">
    <text evidence="3">The sequence shown here is derived from an EMBL/GenBank/DDBJ whole genome shotgun (WGS) entry which is preliminary data.</text>
</comment>
<comment type="similarity">
    <text evidence="1">Belongs to the outer membrane factor (OMF) (TC 1.B.17) family.</text>
</comment>
<gene>
    <name evidence="3" type="ORF">CLV48_1166</name>
</gene>
<dbReference type="RefSeq" id="WP_106568849.1">
    <property type="nucleotide sequence ID" value="NZ_PYGF01000016.1"/>
</dbReference>
<dbReference type="Pfam" id="PF02321">
    <property type="entry name" value="OEP"/>
    <property type="match status" value="1"/>
</dbReference>
<evidence type="ECO:0000313" key="3">
    <source>
        <dbReference type="EMBL" id="PSK99816.1"/>
    </source>
</evidence>
<keyword evidence="4" id="KW-1185">Reference proteome</keyword>
<dbReference type="SUPFAM" id="SSF56954">
    <property type="entry name" value="Outer membrane efflux proteins (OEP)"/>
    <property type="match status" value="1"/>
</dbReference>
<dbReference type="AlphaFoldDB" id="A0A2P8DRH0"/>
<dbReference type="Gene3D" id="1.20.1600.10">
    <property type="entry name" value="Outer membrane efflux proteins (OEP)"/>
    <property type="match status" value="1"/>
</dbReference>
<dbReference type="InterPro" id="IPR003423">
    <property type="entry name" value="OMP_efflux"/>
</dbReference>